<gene>
    <name evidence="2" type="ORF">TM448B04599_0005</name>
</gene>
<dbReference type="EMBL" id="MT145094">
    <property type="protein sequence ID" value="QJI03508.1"/>
    <property type="molecule type" value="Genomic_DNA"/>
</dbReference>
<name>A0A6M3Y2L3_9ZZZZ</name>
<proteinExistence type="predicted"/>
<keyword evidence="1" id="KW-0472">Membrane</keyword>
<accession>A0A6M3Y2L3</accession>
<organism evidence="2">
    <name type="scientific">viral metagenome</name>
    <dbReference type="NCBI Taxonomy" id="1070528"/>
    <lineage>
        <taxon>unclassified sequences</taxon>
        <taxon>metagenomes</taxon>
        <taxon>organismal metagenomes</taxon>
    </lineage>
</organism>
<evidence type="ECO:0000313" key="2">
    <source>
        <dbReference type="EMBL" id="QJI03508.1"/>
    </source>
</evidence>
<keyword evidence="1" id="KW-0812">Transmembrane</keyword>
<sequence length="91" mass="10059">MTERGGTILLGFIVVMLLLTLVGLVVYAQEVRLRMQVEPSVEGNVTHVVLGMDPGTVRVANGTDTLTVECEEWTLHFRGRVVSPTHVVREE</sequence>
<keyword evidence="1" id="KW-1133">Transmembrane helix</keyword>
<reference evidence="2" key="1">
    <citation type="submission" date="2020-03" db="EMBL/GenBank/DDBJ databases">
        <title>The deep terrestrial virosphere.</title>
        <authorList>
            <person name="Holmfeldt K."/>
            <person name="Nilsson E."/>
            <person name="Simone D."/>
            <person name="Lopez-Fernandez M."/>
            <person name="Wu X."/>
            <person name="de Brujin I."/>
            <person name="Lundin D."/>
            <person name="Andersson A."/>
            <person name="Bertilsson S."/>
            <person name="Dopson M."/>
        </authorList>
    </citation>
    <scope>NUCLEOTIDE SEQUENCE</scope>
    <source>
        <strain evidence="2">TM448B04599</strain>
    </source>
</reference>
<dbReference type="AlphaFoldDB" id="A0A6M3Y2L3"/>
<protein>
    <submittedName>
        <fullName evidence="2">Uncharacterized protein</fullName>
    </submittedName>
</protein>
<evidence type="ECO:0000256" key="1">
    <source>
        <dbReference type="SAM" id="Phobius"/>
    </source>
</evidence>
<feature type="transmembrane region" description="Helical" evidence="1">
    <location>
        <begin position="6"/>
        <end position="28"/>
    </location>
</feature>